<evidence type="ECO:0000256" key="6">
    <source>
        <dbReference type="ARBA" id="ARBA00049255"/>
    </source>
</evidence>
<dbReference type="GO" id="GO:0006355">
    <property type="term" value="P:regulation of DNA-templated transcription"/>
    <property type="evidence" value="ECO:0007669"/>
    <property type="project" value="InterPro"/>
</dbReference>
<evidence type="ECO:0000256" key="5">
    <source>
        <dbReference type="ARBA" id="ARBA00023242"/>
    </source>
</evidence>
<dbReference type="AlphaFoldDB" id="A0A6V7Q445"/>
<dbReference type="InterPro" id="IPR036093">
    <property type="entry name" value="NAC_dom_sf"/>
</dbReference>
<feature type="domain" description="NAC" evidence="8">
    <location>
        <begin position="233"/>
        <end position="409"/>
    </location>
</feature>
<dbReference type="Pfam" id="PF02365">
    <property type="entry name" value="NAM"/>
    <property type="match status" value="1"/>
</dbReference>
<dbReference type="FunFam" id="3.30.930.10:FF:000059">
    <property type="entry name" value="phenylalanine--tRNA ligase beta subunit"/>
    <property type="match status" value="1"/>
</dbReference>
<name>A0A6V7Q445_ANACO</name>
<evidence type="ECO:0000256" key="1">
    <source>
        <dbReference type="ARBA" id="ARBA00011209"/>
    </source>
</evidence>
<dbReference type="Gene3D" id="3.30.930.10">
    <property type="entry name" value="Bira Bifunctional Protein, Domain 2"/>
    <property type="match status" value="1"/>
</dbReference>
<feature type="region of interest" description="Disordered" evidence="7">
    <location>
        <begin position="624"/>
        <end position="697"/>
    </location>
</feature>
<proteinExistence type="predicted"/>
<evidence type="ECO:0000256" key="4">
    <source>
        <dbReference type="ARBA" id="ARBA00023163"/>
    </source>
</evidence>
<dbReference type="PROSITE" id="PS51005">
    <property type="entry name" value="NAC"/>
    <property type="match status" value="1"/>
</dbReference>
<evidence type="ECO:0000256" key="3">
    <source>
        <dbReference type="ARBA" id="ARBA00023125"/>
    </source>
</evidence>
<dbReference type="GO" id="GO:0003677">
    <property type="term" value="F:DNA binding"/>
    <property type="evidence" value="ECO:0007669"/>
    <property type="project" value="UniProtKB-KW"/>
</dbReference>
<reference evidence="9" key="1">
    <citation type="submission" date="2020-07" db="EMBL/GenBank/DDBJ databases">
        <authorList>
            <person name="Lin J."/>
        </authorList>
    </citation>
    <scope>NUCLEOTIDE SEQUENCE</scope>
</reference>
<organism evidence="9">
    <name type="scientific">Ananas comosus var. bracteatus</name>
    <name type="common">red pineapple</name>
    <dbReference type="NCBI Taxonomy" id="296719"/>
    <lineage>
        <taxon>Eukaryota</taxon>
        <taxon>Viridiplantae</taxon>
        <taxon>Streptophyta</taxon>
        <taxon>Embryophyta</taxon>
        <taxon>Tracheophyta</taxon>
        <taxon>Spermatophyta</taxon>
        <taxon>Magnoliopsida</taxon>
        <taxon>Liliopsida</taxon>
        <taxon>Poales</taxon>
        <taxon>Bromeliaceae</taxon>
        <taxon>Bromelioideae</taxon>
        <taxon>Ananas</taxon>
    </lineage>
</organism>
<comment type="catalytic activity">
    <reaction evidence="6">
        <text>tRNA(Phe) + L-phenylalanine + ATP = L-phenylalanyl-tRNA(Phe) + AMP + diphosphate + H(+)</text>
        <dbReference type="Rhea" id="RHEA:19413"/>
        <dbReference type="Rhea" id="RHEA-COMP:9668"/>
        <dbReference type="Rhea" id="RHEA-COMP:9699"/>
        <dbReference type="ChEBI" id="CHEBI:15378"/>
        <dbReference type="ChEBI" id="CHEBI:30616"/>
        <dbReference type="ChEBI" id="CHEBI:33019"/>
        <dbReference type="ChEBI" id="CHEBI:58095"/>
        <dbReference type="ChEBI" id="CHEBI:78442"/>
        <dbReference type="ChEBI" id="CHEBI:78531"/>
        <dbReference type="ChEBI" id="CHEBI:456215"/>
        <dbReference type="EC" id="6.1.1.20"/>
    </reaction>
</comment>
<dbReference type="Gene3D" id="2.170.150.80">
    <property type="entry name" value="NAC domain"/>
    <property type="match status" value="1"/>
</dbReference>
<keyword evidence="3" id="KW-0238">DNA-binding</keyword>
<feature type="region of interest" description="Disordered" evidence="7">
    <location>
        <begin position="414"/>
        <end position="470"/>
    </location>
</feature>
<keyword evidence="5" id="KW-0539">Nucleus</keyword>
<keyword evidence="2" id="KW-0805">Transcription regulation</keyword>
<feature type="region of interest" description="Disordered" evidence="7">
    <location>
        <begin position="312"/>
        <end position="331"/>
    </location>
</feature>
<dbReference type="CDD" id="cd00769">
    <property type="entry name" value="PheRS_beta_core"/>
    <property type="match status" value="1"/>
</dbReference>
<evidence type="ECO:0000256" key="7">
    <source>
        <dbReference type="SAM" id="MobiDB-lite"/>
    </source>
</evidence>
<evidence type="ECO:0000313" key="9">
    <source>
        <dbReference type="EMBL" id="CAD1837665.1"/>
    </source>
</evidence>
<dbReference type="Pfam" id="PF17759">
    <property type="entry name" value="tRNA_synthFbeta"/>
    <property type="match status" value="1"/>
</dbReference>
<feature type="compositionally biased region" description="Pro residues" evidence="7">
    <location>
        <begin position="458"/>
        <end position="470"/>
    </location>
</feature>
<gene>
    <name evidence="9" type="ORF">CB5_LOCUS20876</name>
</gene>
<dbReference type="InterPro" id="IPR003441">
    <property type="entry name" value="NAC-dom"/>
</dbReference>
<dbReference type="PANTHER" id="PTHR10947">
    <property type="entry name" value="PHENYLALANYL-TRNA SYNTHETASE BETA CHAIN AND LEUCINE-RICH REPEAT-CONTAINING PROTEIN 47"/>
    <property type="match status" value="1"/>
</dbReference>
<keyword evidence="4" id="KW-0804">Transcription</keyword>
<dbReference type="GO" id="GO:0004826">
    <property type="term" value="F:phenylalanine-tRNA ligase activity"/>
    <property type="evidence" value="ECO:0007669"/>
    <property type="project" value="UniProtKB-EC"/>
</dbReference>
<dbReference type="PANTHER" id="PTHR10947:SF0">
    <property type="entry name" value="PHENYLALANINE--TRNA LIGASE BETA SUBUNIT"/>
    <property type="match status" value="1"/>
</dbReference>
<dbReference type="SUPFAM" id="SSF101941">
    <property type="entry name" value="NAC domain"/>
    <property type="match status" value="1"/>
</dbReference>
<dbReference type="InterPro" id="IPR041616">
    <property type="entry name" value="PheRS_beta_core"/>
</dbReference>
<evidence type="ECO:0000256" key="2">
    <source>
        <dbReference type="ARBA" id="ARBA00023015"/>
    </source>
</evidence>
<dbReference type="SUPFAM" id="SSF55681">
    <property type="entry name" value="Class II aaRS and biotin synthetases"/>
    <property type="match status" value="1"/>
</dbReference>
<dbReference type="GO" id="GO:0006432">
    <property type="term" value="P:phenylalanyl-tRNA aminoacylation"/>
    <property type="evidence" value="ECO:0007669"/>
    <property type="project" value="InterPro"/>
</dbReference>
<dbReference type="InterPro" id="IPR045864">
    <property type="entry name" value="aa-tRNA-synth_II/BPL/LPL"/>
</dbReference>
<dbReference type="InterPro" id="IPR045060">
    <property type="entry name" value="Phe-tRNA-ligase_IIc_bsu"/>
</dbReference>
<sequence>MFRTFVLNTCVIIDEVTLHHILQSDMKLKKFLRIIENSPVYPVIYDSNRAGYLEVLTWILCSHEENFSTLKREDDGKKAVIIVNPRSSEFEVVRTSLMSCLLKTLKHNIDHPRPIKIFEVGDMVTLDAARDVGAANNRRLAALYCNVTSGFEDIVGLVERIMKIGRAPPVPVGDSFMRPSEEPEFFPNRQCSIIFKGREIGDFGIVHPEVLKKFGIPDPCSRISVGAEIDHGDGSGVQVHAREEFLVGEVLRKRLRGEPLDGAAASCIWEADVYGDDPERLTSLFTPANRDPCEWFFFSWCKLIKAKKVHRGGRADQEGRRKNRRKERTVRRDGRVEIGQWRSTQAVKNVFQIDDSGRAVVIGYHQNFEYRDSKKQKSEWLMEEYGVLPPLEDAGGDDKELVICKIYKTPAARRAEAKRSAVSSPASPIPSPVLPSQHTLPQQQQQHPAWTESLQLPPFGPSQPAVVPPNRPNPWLSSALLQASWPEQLLQPPFSSELLLLPYQHDPLPPPLLPWHRPGQLPRLLPQLDMPQYNIAMTAGALSNAPFFPDNLIWSDGNQFVSDEHCGIIDASAETLQPPPPPPPVVVNPQPHAVSAAHVDDDRTPAISQSSQCTTIAKISEHHADNGSVLPPPDEQQQQQQPPPHAESNATARRRPNDLQLLERSAKRRNILGTHNSLFVTSPPRRPTVRRAPMSAR</sequence>
<dbReference type="GO" id="GO:0009328">
    <property type="term" value="C:phenylalanine-tRNA ligase complex"/>
    <property type="evidence" value="ECO:0007669"/>
    <property type="project" value="TreeGrafter"/>
</dbReference>
<dbReference type="EMBL" id="LR862132">
    <property type="protein sequence ID" value="CAD1837665.1"/>
    <property type="molecule type" value="Genomic_DNA"/>
</dbReference>
<protein>
    <recommendedName>
        <fullName evidence="8">NAC domain-containing protein</fullName>
    </recommendedName>
</protein>
<evidence type="ECO:0000259" key="8">
    <source>
        <dbReference type="PROSITE" id="PS51005"/>
    </source>
</evidence>
<comment type="subunit">
    <text evidence="1">Tetramer of two alpha and two beta subunits.</text>
</comment>
<accession>A0A6V7Q445</accession>